<dbReference type="SUPFAM" id="SSF57997">
    <property type="entry name" value="Tropomyosin"/>
    <property type="match status" value="1"/>
</dbReference>
<dbReference type="GO" id="GO:0007076">
    <property type="term" value="P:mitotic chromosome condensation"/>
    <property type="evidence" value="ECO:0007669"/>
    <property type="project" value="TreeGrafter"/>
</dbReference>
<feature type="compositionally biased region" description="Basic and acidic residues" evidence="2">
    <location>
        <begin position="145"/>
        <end position="159"/>
    </location>
</feature>
<feature type="compositionally biased region" description="Basic and acidic residues" evidence="2">
    <location>
        <begin position="851"/>
        <end position="865"/>
    </location>
</feature>
<feature type="transmembrane region" description="Helical" evidence="3">
    <location>
        <begin position="1041"/>
        <end position="1062"/>
    </location>
</feature>
<feature type="transmembrane region" description="Helical" evidence="3">
    <location>
        <begin position="1238"/>
        <end position="1257"/>
    </location>
</feature>
<feature type="compositionally biased region" description="Basic and acidic residues" evidence="2">
    <location>
        <begin position="690"/>
        <end position="709"/>
    </location>
</feature>
<dbReference type="InterPro" id="IPR053976">
    <property type="entry name" value="PFF1_TM"/>
</dbReference>
<dbReference type="GO" id="GO:0008237">
    <property type="term" value="F:metallopeptidase activity"/>
    <property type="evidence" value="ECO:0007669"/>
    <property type="project" value="UniProtKB-KW"/>
</dbReference>
<feature type="compositionally biased region" description="Basic residues" evidence="2">
    <location>
        <begin position="339"/>
        <end position="351"/>
    </location>
</feature>
<feature type="domain" description="Peptidase M28" evidence="4">
    <location>
        <begin position="752"/>
        <end position="839"/>
    </location>
</feature>
<feature type="region of interest" description="Disordered" evidence="2">
    <location>
        <begin position="846"/>
        <end position="865"/>
    </location>
</feature>
<reference evidence="7 8" key="1">
    <citation type="submission" date="2018-10" db="EMBL/GenBank/DDBJ databases">
        <title>Fifty Aureobasidium pullulans genomes reveal a recombining polyextremotolerant generalist.</title>
        <authorList>
            <person name="Gostincar C."/>
            <person name="Turk M."/>
            <person name="Zajc J."/>
            <person name="Gunde-Cimerman N."/>
        </authorList>
    </citation>
    <scope>NUCLEOTIDE SEQUENCE [LARGE SCALE GENOMIC DNA]</scope>
    <source>
        <strain evidence="7 8">EXF-3380</strain>
    </source>
</reference>
<feature type="compositionally biased region" description="Basic and acidic residues" evidence="2">
    <location>
        <begin position="117"/>
        <end position="131"/>
    </location>
</feature>
<feature type="domain" description="Vacuolar membrane protease C-terminal" evidence="5">
    <location>
        <begin position="1263"/>
        <end position="1502"/>
    </location>
</feature>
<dbReference type="GO" id="GO:0000793">
    <property type="term" value="C:condensed chromosome"/>
    <property type="evidence" value="ECO:0007669"/>
    <property type="project" value="TreeGrafter"/>
</dbReference>
<feature type="compositionally biased region" description="Basic and acidic residues" evidence="2">
    <location>
        <begin position="671"/>
        <end position="681"/>
    </location>
</feature>
<keyword evidence="3" id="KW-1133">Transmembrane helix</keyword>
<feature type="compositionally biased region" description="Basic and acidic residues" evidence="2">
    <location>
        <begin position="20"/>
        <end position="40"/>
    </location>
</feature>
<dbReference type="EC" id="3.4.-.-" evidence="1"/>
<keyword evidence="1" id="KW-0479">Metal-binding</keyword>
<feature type="transmembrane region" description="Helical" evidence="3">
    <location>
        <begin position="1009"/>
        <end position="1029"/>
    </location>
</feature>
<gene>
    <name evidence="7" type="ORF">D6C83_03461</name>
</gene>
<dbReference type="GO" id="GO:0003682">
    <property type="term" value="F:chromatin binding"/>
    <property type="evidence" value="ECO:0007669"/>
    <property type="project" value="TreeGrafter"/>
</dbReference>
<dbReference type="PANTHER" id="PTHR43941">
    <property type="entry name" value="STRUCTURAL MAINTENANCE OF CHROMOSOMES PROTEIN 2"/>
    <property type="match status" value="1"/>
</dbReference>
<evidence type="ECO:0000259" key="6">
    <source>
        <dbReference type="Pfam" id="PF22251"/>
    </source>
</evidence>
<feature type="transmembrane region" description="Helical" evidence="3">
    <location>
        <begin position="889"/>
        <end position="911"/>
    </location>
</feature>
<keyword evidence="1" id="KW-0862">Zinc</keyword>
<accession>A0A4T0DG20</accession>
<feature type="region of interest" description="Disordered" evidence="2">
    <location>
        <begin position="1099"/>
        <end position="1118"/>
    </location>
</feature>
<dbReference type="GO" id="GO:0006508">
    <property type="term" value="P:proteolysis"/>
    <property type="evidence" value="ECO:0007669"/>
    <property type="project" value="UniProtKB-KW"/>
</dbReference>
<feature type="compositionally biased region" description="Basic and acidic residues" evidence="2">
    <location>
        <begin position="57"/>
        <end position="107"/>
    </location>
</feature>
<evidence type="ECO:0000256" key="1">
    <source>
        <dbReference type="RuleBase" id="RU361240"/>
    </source>
</evidence>
<keyword evidence="1 7" id="KW-0645">Protease</keyword>
<evidence type="ECO:0000259" key="5">
    <source>
        <dbReference type="Pfam" id="PF22250"/>
    </source>
</evidence>
<proteinExistence type="inferred from homology"/>
<feature type="region of interest" description="Disordered" evidence="2">
    <location>
        <begin position="1"/>
        <end position="216"/>
    </location>
</feature>
<dbReference type="GO" id="GO:0046872">
    <property type="term" value="F:metal ion binding"/>
    <property type="evidence" value="ECO:0007669"/>
    <property type="project" value="UniProtKB-KW"/>
</dbReference>
<dbReference type="GO" id="GO:0000796">
    <property type="term" value="C:condensin complex"/>
    <property type="evidence" value="ECO:0007669"/>
    <property type="project" value="TreeGrafter"/>
</dbReference>
<feature type="domain" description="Vacuolar membrane protease transmembrane" evidence="6">
    <location>
        <begin position="944"/>
        <end position="1236"/>
    </location>
</feature>
<dbReference type="InterPro" id="IPR053975">
    <property type="entry name" value="PFF1_C"/>
</dbReference>
<keyword evidence="3" id="KW-0812">Transmembrane</keyword>
<dbReference type="Pfam" id="PF22251">
    <property type="entry name" value="PFF1_TM"/>
    <property type="match status" value="1"/>
</dbReference>
<feature type="region of interest" description="Disordered" evidence="2">
    <location>
        <begin position="652"/>
        <end position="780"/>
    </location>
</feature>
<protein>
    <recommendedName>
        <fullName evidence="1">Peptide hydrolase</fullName>
        <ecNumber evidence="1">3.4.-.-</ecNumber>
    </recommendedName>
</protein>
<evidence type="ECO:0000313" key="8">
    <source>
        <dbReference type="Proteomes" id="UP000304947"/>
    </source>
</evidence>
<feature type="transmembrane region" description="Helical" evidence="3">
    <location>
        <begin position="1205"/>
        <end position="1226"/>
    </location>
</feature>
<feature type="compositionally biased region" description="Basic and acidic residues" evidence="2">
    <location>
        <begin position="191"/>
        <end position="216"/>
    </location>
</feature>
<dbReference type="InterPro" id="IPR007484">
    <property type="entry name" value="Peptidase_M28"/>
</dbReference>
<feature type="transmembrane region" description="Helical" evidence="3">
    <location>
        <begin position="1169"/>
        <end position="1193"/>
    </location>
</feature>
<dbReference type="Pfam" id="PF22250">
    <property type="entry name" value="PFF1_C"/>
    <property type="match status" value="1"/>
</dbReference>
<feature type="transmembrane region" description="Helical" evidence="3">
    <location>
        <begin position="946"/>
        <end position="965"/>
    </location>
</feature>
<evidence type="ECO:0000313" key="7">
    <source>
        <dbReference type="EMBL" id="TIA59145.1"/>
    </source>
</evidence>
<feature type="compositionally biased region" description="Basic and acidic residues" evidence="2">
    <location>
        <begin position="580"/>
        <end position="609"/>
    </location>
</feature>
<feature type="non-terminal residue" evidence="7">
    <location>
        <position position="1"/>
    </location>
</feature>
<evidence type="ECO:0000256" key="3">
    <source>
        <dbReference type="SAM" id="Phobius"/>
    </source>
</evidence>
<dbReference type="Gene3D" id="3.40.630.10">
    <property type="entry name" value="Zn peptidases"/>
    <property type="match status" value="1"/>
</dbReference>
<dbReference type="Pfam" id="PF04389">
    <property type="entry name" value="Peptidase_M28"/>
    <property type="match status" value="1"/>
</dbReference>
<evidence type="ECO:0000256" key="2">
    <source>
        <dbReference type="SAM" id="MobiDB-lite"/>
    </source>
</evidence>
<feature type="compositionally biased region" description="Low complexity" evidence="2">
    <location>
        <begin position="312"/>
        <end position="337"/>
    </location>
</feature>
<feature type="compositionally biased region" description="Basic and acidic residues" evidence="2">
    <location>
        <begin position="718"/>
        <end position="763"/>
    </location>
</feature>
<feature type="compositionally biased region" description="Basic and acidic residues" evidence="2">
    <location>
        <begin position="652"/>
        <end position="663"/>
    </location>
</feature>
<feature type="region of interest" description="Disordered" evidence="2">
    <location>
        <begin position="229"/>
        <end position="248"/>
    </location>
</feature>
<name>A0A4T0DG20_AURPU</name>
<feature type="region of interest" description="Disordered" evidence="2">
    <location>
        <begin position="309"/>
        <end position="397"/>
    </location>
</feature>
<feature type="compositionally biased region" description="Low complexity" evidence="2">
    <location>
        <begin position="352"/>
        <end position="368"/>
    </location>
</feature>
<keyword evidence="1" id="KW-0378">Hydrolase</keyword>
<dbReference type="GO" id="GO:0000785">
    <property type="term" value="C:chromatin"/>
    <property type="evidence" value="ECO:0007669"/>
    <property type="project" value="TreeGrafter"/>
</dbReference>
<organism evidence="7 8">
    <name type="scientific">Aureobasidium pullulans</name>
    <name type="common">Black yeast</name>
    <name type="synonym">Pullularia pullulans</name>
    <dbReference type="NCBI Taxonomy" id="5580"/>
    <lineage>
        <taxon>Eukaryota</taxon>
        <taxon>Fungi</taxon>
        <taxon>Dikarya</taxon>
        <taxon>Ascomycota</taxon>
        <taxon>Pezizomycotina</taxon>
        <taxon>Dothideomycetes</taxon>
        <taxon>Dothideomycetidae</taxon>
        <taxon>Dothideales</taxon>
        <taxon>Saccotheciaceae</taxon>
        <taxon>Aureobasidium</taxon>
    </lineage>
</organism>
<feature type="region of interest" description="Disordered" evidence="2">
    <location>
        <begin position="580"/>
        <end position="618"/>
    </location>
</feature>
<dbReference type="Proteomes" id="UP000304947">
    <property type="component" value="Unassembled WGS sequence"/>
</dbReference>
<comment type="caution">
    <text evidence="7">The sequence shown here is derived from an EMBL/GenBank/DDBJ whole genome shotgun (WGS) entry which is preliminary data.</text>
</comment>
<dbReference type="Gene3D" id="1.10.287.1490">
    <property type="match status" value="2"/>
</dbReference>
<comment type="similarity">
    <text evidence="1">Belongs to the peptidase M28 family.</text>
</comment>
<feature type="compositionally biased region" description="Polar residues" evidence="2">
    <location>
        <begin position="163"/>
        <end position="188"/>
    </location>
</feature>
<keyword evidence="3" id="KW-0472">Membrane</keyword>
<feature type="compositionally biased region" description="Basic and acidic residues" evidence="2">
    <location>
        <begin position="236"/>
        <end position="248"/>
    </location>
</feature>
<evidence type="ECO:0000259" key="4">
    <source>
        <dbReference type="Pfam" id="PF04389"/>
    </source>
</evidence>
<feature type="transmembrane region" description="Helical" evidence="3">
    <location>
        <begin position="977"/>
        <end position="997"/>
    </location>
</feature>
<keyword evidence="7" id="KW-0482">Metalloprotease</keyword>
<dbReference type="EMBL" id="QZBU01000879">
    <property type="protein sequence ID" value="TIA59145.1"/>
    <property type="molecule type" value="Genomic_DNA"/>
</dbReference>
<feature type="compositionally biased region" description="Basic and acidic residues" evidence="2">
    <location>
        <begin position="1"/>
        <end position="13"/>
    </location>
</feature>
<feature type="compositionally biased region" description="Polar residues" evidence="2">
    <location>
        <begin position="383"/>
        <end position="395"/>
    </location>
</feature>
<feature type="compositionally biased region" description="Polar residues" evidence="2">
    <location>
        <begin position="133"/>
        <end position="143"/>
    </location>
</feature>
<sequence length="1509" mass="167736">DDKDSKSTRKSEDFFSYEEEAPRLQEELDQKTRQVEELNEKITTLETDLKAAQNADQKARDELEKATKDQSNAKESQDKSDSDSEKKVAVLEKQKSDLEKQKLESEQKVSALQKQTSELEKKYNDSEDAINKIKTQLSQVDNVSESDKKPLETRIKSLGDKLSQASSDLKTANSQIEDSKAKATSAQDALNKLEKENEGKADQDASTKKASDADKKRLETLDSLVKTLKSQLADAESAKKSLQKDMDSMRNDLKKSKNGLKAAVEAASVVSTQDTSLTALRGQLKAAERERDDAYQMILACGHCKVPEQEASEVVVAESTSTATPDTAPPAQGAESGAAKKKNKNKKKKKGGAAAANKPAEASESAPPSSAPSPKPEEKSEETPTLQESVLSPEQLSAARAHIVNSLGQLAPGRNVDSEESSEKITELKTVIEQKDAEIKTLTTQIEKKEAAIDRLDAKLKGEEDLKEEIDDLREQLKDIGNDLCGARDQIKTLKAQKDSDSGERAEEMKQLEDRCKSLQKQCDDLKSEIKSKTEVQAKVQKELDELKQSSGSSSKELESKLAAIQKEKVILETTNKNLEKEAESLKSSHKDSSEKHKSLAAEFDEHKSTTSSLRTDLSAANELAQTRYKDLTALREHLNKIQPELTSLRQEASELKKAKEDLTASNGTLRKLEAKEKDLQSEISSYKTQAKEKDAEIKSLNDKVKQNAERTATLEEQMTRSQKDLQRAEKSQKEATESRDKLQKDLTKAQEESSKQREKLQNLEKQSPHPFGSVVSGDGFKRGLVKSGTDYSIFVDDLGMRGLDVAFMEPRARYHTNQDNARETSVESLWHMLSSALTTVQGLSSDTSDQFERPSGHEYGKHDKTSGSTGVWFDLFGRVFAVFQLHTLFALSVTLLVAGPIFLILFDVILHKTDKWYLFARKGYLHSSDDDEPVKMYGWRGFFRFPLIFAVASAIVVALAYLITKVNPHIIYSSEYAVWSMMLTAWLSTAWFFFRLGDAVRPSALSRAYVLIWLYALSWLGLVAATIGEQRMRLGSGYFLIIYNASVFLALLISYLEFFALPKKSVYVEQVTYASGTALPSPARSGSLVSHNVVDHDDASRGRAPAANDNEDADERTSLLGSRQTFTRYGRETRRPDENDDAATSVHVPSTSQAYEGEQGWSGSLPSWAWLLQFLILAPINLILIGQLGLLMTSALHQTPADGSPVLIVYLLIAATSVLLLLPLTPFIHRMTYHIPTFLMFVFIGTLIYNLVAFPFSRASRLKVFFLQQIDLDHGNNTVALTGLSPYLESIVSQMPSAADSGYHCAGPDYAFWAFRAGLDSCSWSGPAPNVVPTAYKPHNPSMPYPNSTVSLALARRQAQAAKYATWLDFNITRPTTNTSTRNYTFDIRGSNTRACRLYFSTPFANLTVSNAGAKAEVMKPGRFPAREQRVYLYSRDWDAMWSVNVTFDHEIEKTYGKTEGKVVCVWSDANQVGNVPAFDEVKHFMPVWSAVTKNSDGLVEGYKHFSL</sequence>
<dbReference type="PANTHER" id="PTHR43941:SF1">
    <property type="entry name" value="STRUCTURAL MAINTENANCE OF CHROMOSOMES PROTEIN 2"/>
    <property type="match status" value="1"/>
</dbReference>